<dbReference type="PANTHER" id="PTHR33478:SF1">
    <property type="entry name" value="EXTRACELLULAR METALLOPROTEINASE MEP"/>
    <property type="match status" value="1"/>
</dbReference>
<dbReference type="Pfam" id="PF13620">
    <property type="entry name" value="CarboxypepD_reg"/>
    <property type="match status" value="1"/>
</dbReference>
<evidence type="ECO:0000256" key="8">
    <source>
        <dbReference type="ARBA" id="ARBA00022833"/>
    </source>
</evidence>
<evidence type="ECO:0000256" key="1">
    <source>
        <dbReference type="ARBA" id="ARBA00001947"/>
    </source>
</evidence>
<dbReference type="Pfam" id="PF00754">
    <property type="entry name" value="F5_F8_type_C"/>
    <property type="match status" value="1"/>
</dbReference>
<dbReference type="Gene3D" id="3.10.170.10">
    <property type="match status" value="1"/>
</dbReference>
<dbReference type="Gene3D" id="1.10.390.10">
    <property type="entry name" value="Neutral Protease Domain 2"/>
    <property type="match status" value="1"/>
</dbReference>
<evidence type="ECO:0000313" key="13">
    <source>
        <dbReference type="EMBL" id="GAA2113359.1"/>
    </source>
</evidence>
<dbReference type="InterPro" id="IPR050371">
    <property type="entry name" value="Fungal_virulence_M36"/>
</dbReference>
<evidence type="ECO:0000313" key="14">
    <source>
        <dbReference type="Proteomes" id="UP001501161"/>
    </source>
</evidence>
<feature type="signal peptide" evidence="11">
    <location>
        <begin position="1"/>
        <end position="21"/>
    </location>
</feature>
<dbReference type="SUPFAM" id="SSF49785">
    <property type="entry name" value="Galactose-binding domain-like"/>
    <property type="match status" value="1"/>
</dbReference>
<dbReference type="InterPro" id="IPR000421">
    <property type="entry name" value="FA58C"/>
</dbReference>
<name>A0ABP5J8X8_9ACTN</name>
<dbReference type="InterPro" id="IPR008969">
    <property type="entry name" value="CarboxyPept-like_regulatory"/>
</dbReference>
<accession>A0ABP5J8X8</accession>
<dbReference type="SUPFAM" id="SSF49464">
    <property type="entry name" value="Carboxypeptidase regulatory domain-like"/>
    <property type="match status" value="1"/>
</dbReference>
<feature type="domain" description="F5/8 type C" evidence="12">
    <location>
        <begin position="757"/>
        <end position="919"/>
    </location>
</feature>
<comment type="cofactor">
    <cofactor evidence="1">
        <name>Zn(2+)</name>
        <dbReference type="ChEBI" id="CHEBI:29105"/>
    </cofactor>
</comment>
<dbReference type="PANTHER" id="PTHR33478">
    <property type="entry name" value="EXTRACELLULAR METALLOPROTEINASE MEP"/>
    <property type="match status" value="1"/>
</dbReference>
<sequence length="1055" mass="109909">MRLRPPATTAGILAVAAATLAAGASLPAANAITDRAVSGDHGAGHDSALDTRVGRALVKPTQARLDAVRSLVQDAGDEAIVTWDHRFGTPRTIYPAPGKALSGPHSGSAVDAARAFAAENRAALGLSAAQVSSLEVSRDHRLTDLDVTIVNLTQTAAGVRFNRGGSMGMAVDGAGRVLSFTGSIAPNTTLLGSYTLTPAAVLSLVATGLKAPAITPRASGTTAGFDTFTTGLASESYVRKAVFPTADGARAAYRVLFVQALDEAYDVLVDAETGKVLHKKSLVQHESEGIVFPNYPGAPAGGKAVRTSFGPTAESPGGYVDPTGLAGVGVTLLGNNADTFKNWSNFIAPVDQANRTVAPTGQFNFGFPDAWGTSECQAVPPSYAQDSDASSTNLFYHHNRIHDEFYSYGFTESAGNFQADGGDPIMGLVQAGAISGGAPTYTGRDNAYMLTLPDGIAPWSGMFLWEPINDAFEGPCRDGSFDSGVIEHEYAHGLSNRYVGTEDGALGGHQSGSMGEGWGDWYALNYSHRNGLQDDSVVGAYVTGNTERGIRNWDYDTTEATFGDIGYDLGGPEVHSDGEIWTAALWDMRKALVAKYGQQKAATISSFIVTDAMPLAPNDPSMLDMRTAIMKALDLRYHRQADFDVLQDTVYGAFATNGMGTGAANEVTEDDPTGANDIDPTPSFTHQNPARNGTVTIKVTNASTGKPVSDANVILGTLEAGVTPVAVTGADGTITTTVVAGRYPLTIQARGFGAQTVTEFALGEGKSYKKTIALSPNLASSANGATIVTSSSSGAKSLIDDTELTRWKTQVGTGNAVIKLAKPATIRSFQVSAFTTSRFEAVKSFTVQTSNDGINWKTQPIGEDAFGYAAPRPTVDDVHHKTFTLAAPVQASFVRVFADEALGDTKTSAQFGDLQVFGGSSAIQPLPPKPLDPPFEESFTILGTNPGGNETGGGVVGTELAELCVFPPASQDTDGHVTRLPEDFGDGAHKMSLAGGPTAVDLDVYFYSAECALLGSIATAAVNEAGAIPSGTEYVLTSNYAGVAADVTLTAVDTK</sequence>
<evidence type="ECO:0000256" key="5">
    <source>
        <dbReference type="ARBA" id="ARBA00022670"/>
    </source>
</evidence>
<dbReference type="Proteomes" id="UP001501161">
    <property type="component" value="Unassembled WGS sequence"/>
</dbReference>
<dbReference type="InterPro" id="IPR001842">
    <property type="entry name" value="Peptidase_M36"/>
</dbReference>
<reference evidence="14" key="1">
    <citation type="journal article" date="2019" name="Int. J. Syst. Evol. Microbiol.">
        <title>The Global Catalogue of Microorganisms (GCM) 10K type strain sequencing project: providing services to taxonomists for standard genome sequencing and annotation.</title>
        <authorList>
            <consortium name="The Broad Institute Genomics Platform"/>
            <consortium name="The Broad Institute Genome Sequencing Center for Infectious Disease"/>
            <person name="Wu L."/>
            <person name="Ma J."/>
        </authorList>
    </citation>
    <scope>NUCLEOTIDE SEQUENCE [LARGE SCALE GENOMIC DNA]</scope>
    <source>
        <strain evidence="14">JCM 13813</strain>
    </source>
</reference>
<keyword evidence="14" id="KW-1185">Reference proteome</keyword>
<evidence type="ECO:0000259" key="12">
    <source>
        <dbReference type="PROSITE" id="PS50022"/>
    </source>
</evidence>
<dbReference type="CDD" id="cd09596">
    <property type="entry name" value="M36"/>
    <property type="match status" value="1"/>
</dbReference>
<evidence type="ECO:0000256" key="7">
    <source>
        <dbReference type="ARBA" id="ARBA00022801"/>
    </source>
</evidence>
<evidence type="ECO:0000256" key="2">
    <source>
        <dbReference type="ARBA" id="ARBA00004613"/>
    </source>
</evidence>
<comment type="caution">
    <text evidence="13">The sequence shown here is derived from an EMBL/GenBank/DDBJ whole genome shotgun (WGS) entry which is preliminary data.</text>
</comment>
<dbReference type="Gene3D" id="2.60.40.1120">
    <property type="entry name" value="Carboxypeptidase-like, regulatory domain"/>
    <property type="match status" value="1"/>
</dbReference>
<feature type="chain" id="PRO_5046024218" description="F5/8 type C domain-containing protein" evidence="11">
    <location>
        <begin position="22"/>
        <end position="1055"/>
    </location>
</feature>
<dbReference type="Pfam" id="PF02128">
    <property type="entry name" value="Peptidase_M36"/>
    <property type="match status" value="1"/>
</dbReference>
<evidence type="ECO:0000256" key="3">
    <source>
        <dbReference type="ARBA" id="ARBA00006006"/>
    </source>
</evidence>
<dbReference type="Gene3D" id="2.60.120.260">
    <property type="entry name" value="Galactose-binding domain-like"/>
    <property type="match status" value="1"/>
</dbReference>
<organism evidence="13 14">
    <name type="scientific">Nocardioides furvisabuli</name>
    <dbReference type="NCBI Taxonomy" id="375542"/>
    <lineage>
        <taxon>Bacteria</taxon>
        <taxon>Bacillati</taxon>
        <taxon>Actinomycetota</taxon>
        <taxon>Actinomycetes</taxon>
        <taxon>Propionibacteriales</taxon>
        <taxon>Nocardioidaceae</taxon>
        <taxon>Nocardioides</taxon>
    </lineage>
</organism>
<comment type="similarity">
    <text evidence="3">Belongs to the peptidase M36 family.</text>
</comment>
<keyword evidence="6" id="KW-0479">Metal-binding</keyword>
<keyword evidence="11" id="KW-0732">Signal</keyword>
<dbReference type="InterPro" id="IPR027268">
    <property type="entry name" value="Peptidase_M4/M1_CTD_sf"/>
</dbReference>
<keyword evidence="10" id="KW-0865">Zymogen</keyword>
<dbReference type="SUPFAM" id="SSF55486">
    <property type="entry name" value="Metalloproteases ('zincins'), catalytic domain"/>
    <property type="match status" value="1"/>
</dbReference>
<dbReference type="PROSITE" id="PS50022">
    <property type="entry name" value="FA58C_3"/>
    <property type="match status" value="1"/>
</dbReference>
<evidence type="ECO:0000256" key="4">
    <source>
        <dbReference type="ARBA" id="ARBA00022525"/>
    </source>
</evidence>
<keyword evidence="9" id="KW-0482">Metalloprotease</keyword>
<gene>
    <name evidence="13" type="ORF">GCM10009726_30790</name>
</gene>
<dbReference type="EMBL" id="BAAAMQ010000015">
    <property type="protein sequence ID" value="GAA2113359.1"/>
    <property type="molecule type" value="Genomic_DNA"/>
</dbReference>
<keyword evidence="7" id="KW-0378">Hydrolase</keyword>
<dbReference type="InterPro" id="IPR008979">
    <property type="entry name" value="Galactose-bd-like_sf"/>
</dbReference>
<keyword evidence="4" id="KW-0964">Secreted</keyword>
<keyword evidence="5" id="KW-0645">Protease</keyword>
<protein>
    <recommendedName>
        <fullName evidence="12">F5/8 type C domain-containing protein</fullName>
    </recommendedName>
</protein>
<comment type="subcellular location">
    <subcellularLocation>
        <location evidence="2">Secreted</location>
    </subcellularLocation>
</comment>
<evidence type="ECO:0000256" key="11">
    <source>
        <dbReference type="SAM" id="SignalP"/>
    </source>
</evidence>
<evidence type="ECO:0000256" key="9">
    <source>
        <dbReference type="ARBA" id="ARBA00023049"/>
    </source>
</evidence>
<evidence type="ECO:0000256" key="10">
    <source>
        <dbReference type="ARBA" id="ARBA00023145"/>
    </source>
</evidence>
<keyword evidence="8" id="KW-0862">Zinc</keyword>
<proteinExistence type="inferred from homology"/>
<evidence type="ECO:0000256" key="6">
    <source>
        <dbReference type="ARBA" id="ARBA00022723"/>
    </source>
</evidence>